<feature type="chain" id="PRO_5008404130" evidence="1">
    <location>
        <begin position="23"/>
        <end position="74"/>
    </location>
</feature>
<name>A0A1B0AR53_9MUSC</name>
<reference evidence="3" key="1">
    <citation type="submission" date="2015-01" db="EMBL/GenBank/DDBJ databases">
        <authorList>
            <person name="Aksoy S."/>
            <person name="Warren W."/>
            <person name="Wilson R.K."/>
        </authorList>
    </citation>
    <scope>NUCLEOTIDE SEQUENCE [LARGE SCALE GENOMIC DNA]</scope>
    <source>
        <strain evidence="3">IAEA</strain>
    </source>
</reference>
<evidence type="ECO:0000313" key="3">
    <source>
        <dbReference type="Proteomes" id="UP000092460"/>
    </source>
</evidence>
<dbReference type="Proteomes" id="UP000092460">
    <property type="component" value="Unassembled WGS sequence"/>
</dbReference>
<accession>A0A1B0AR53</accession>
<dbReference type="EnsemblMetazoa" id="GPPI005521-RA">
    <property type="protein sequence ID" value="GPPI005521-PA"/>
    <property type="gene ID" value="GPPI005521"/>
</dbReference>
<feature type="signal peptide" evidence="1">
    <location>
        <begin position="1"/>
        <end position="22"/>
    </location>
</feature>
<proteinExistence type="predicted"/>
<sequence length="74" mass="8311">MKRDLVGFSLILAALVIPFANSNKIKGNIKDLMEIPHLLANVKAHYRKDLQTAGKIYQDVIKKNTSRAEGKSKF</sequence>
<protein>
    <submittedName>
        <fullName evidence="2">Uncharacterized protein</fullName>
    </submittedName>
</protein>
<dbReference type="EMBL" id="JXJN01002260">
    <property type="status" value="NOT_ANNOTATED_CDS"/>
    <property type="molecule type" value="Genomic_DNA"/>
</dbReference>
<keyword evidence="1" id="KW-0732">Signal</keyword>
<dbReference type="VEuPathDB" id="VectorBase:GPPI005521"/>
<evidence type="ECO:0000256" key="1">
    <source>
        <dbReference type="SAM" id="SignalP"/>
    </source>
</evidence>
<organism evidence="2 3">
    <name type="scientific">Glossina palpalis gambiensis</name>
    <dbReference type="NCBI Taxonomy" id="67801"/>
    <lineage>
        <taxon>Eukaryota</taxon>
        <taxon>Metazoa</taxon>
        <taxon>Ecdysozoa</taxon>
        <taxon>Arthropoda</taxon>
        <taxon>Hexapoda</taxon>
        <taxon>Insecta</taxon>
        <taxon>Pterygota</taxon>
        <taxon>Neoptera</taxon>
        <taxon>Endopterygota</taxon>
        <taxon>Diptera</taxon>
        <taxon>Brachycera</taxon>
        <taxon>Muscomorpha</taxon>
        <taxon>Hippoboscoidea</taxon>
        <taxon>Glossinidae</taxon>
        <taxon>Glossina</taxon>
    </lineage>
</organism>
<evidence type="ECO:0000313" key="2">
    <source>
        <dbReference type="EnsemblMetazoa" id="GPPI005521-PA"/>
    </source>
</evidence>
<keyword evidence="3" id="KW-1185">Reference proteome</keyword>
<reference evidence="2" key="2">
    <citation type="submission" date="2020-05" db="UniProtKB">
        <authorList>
            <consortium name="EnsemblMetazoa"/>
        </authorList>
    </citation>
    <scope>IDENTIFICATION</scope>
    <source>
        <strain evidence="2">IAEA</strain>
    </source>
</reference>
<dbReference type="AlphaFoldDB" id="A0A1B0AR53"/>